<keyword evidence="2" id="KW-1185">Reference proteome</keyword>
<reference evidence="1" key="1">
    <citation type="submission" date="2021-11" db="EMBL/GenBank/DDBJ databases">
        <title>Genome sequence.</title>
        <authorList>
            <person name="Sun Q."/>
        </authorList>
    </citation>
    <scope>NUCLEOTIDE SEQUENCE</scope>
    <source>
        <strain evidence="1">JC740</strain>
    </source>
</reference>
<name>A0ABS8NNF1_9BACT</name>
<dbReference type="RefSeq" id="WP_230276760.1">
    <property type="nucleotide sequence ID" value="NZ_JAJKFW010000063.1"/>
</dbReference>
<sequence length="49" mass="5093">MVAISEPSVVAISVCGKADLGMRDGGSLKLLASVSPYESFATDCYPREA</sequence>
<evidence type="ECO:0000313" key="2">
    <source>
        <dbReference type="Proteomes" id="UP001430306"/>
    </source>
</evidence>
<gene>
    <name evidence="1" type="ORF">LOC71_22775</name>
</gene>
<organism evidence="1 2">
    <name type="scientific">Rhodopirellula halodulae</name>
    <dbReference type="NCBI Taxonomy" id="2894198"/>
    <lineage>
        <taxon>Bacteria</taxon>
        <taxon>Pseudomonadati</taxon>
        <taxon>Planctomycetota</taxon>
        <taxon>Planctomycetia</taxon>
        <taxon>Pirellulales</taxon>
        <taxon>Pirellulaceae</taxon>
        <taxon>Rhodopirellula</taxon>
    </lineage>
</organism>
<accession>A0ABS8NNF1</accession>
<evidence type="ECO:0000313" key="1">
    <source>
        <dbReference type="EMBL" id="MCC9645113.1"/>
    </source>
</evidence>
<dbReference type="Proteomes" id="UP001430306">
    <property type="component" value="Unassembled WGS sequence"/>
</dbReference>
<dbReference type="EMBL" id="JAJKFW010000063">
    <property type="protein sequence ID" value="MCC9645113.1"/>
    <property type="molecule type" value="Genomic_DNA"/>
</dbReference>
<comment type="caution">
    <text evidence="1">The sequence shown here is derived from an EMBL/GenBank/DDBJ whole genome shotgun (WGS) entry which is preliminary data.</text>
</comment>
<protein>
    <submittedName>
        <fullName evidence="1">Uncharacterized protein</fullName>
    </submittedName>
</protein>
<proteinExistence type="predicted"/>